<dbReference type="Pfam" id="PF03441">
    <property type="entry name" value="FAD_binding_7"/>
    <property type="match status" value="1"/>
</dbReference>
<gene>
    <name evidence="16" type="primary">phrB</name>
    <name evidence="16" type="ORF">N8M53_15615</name>
</gene>
<comment type="cofactor">
    <cofactor evidence="12">
        <name>FAD</name>
        <dbReference type="ChEBI" id="CHEBI:57692"/>
    </cofactor>
    <text evidence="12">Binds 1 FAD per subunit.</text>
</comment>
<evidence type="ECO:0000313" key="17">
    <source>
        <dbReference type="Proteomes" id="UP001164748"/>
    </source>
</evidence>
<dbReference type="Proteomes" id="UP001164748">
    <property type="component" value="Plasmid unnamed"/>
</dbReference>
<organism evidence="16 17">
    <name type="scientific">Salinivibrio kushneri</name>
    <dbReference type="NCBI Taxonomy" id="1908198"/>
    <lineage>
        <taxon>Bacteria</taxon>
        <taxon>Pseudomonadati</taxon>
        <taxon>Pseudomonadota</taxon>
        <taxon>Gammaproteobacteria</taxon>
        <taxon>Vibrionales</taxon>
        <taxon>Vibrionaceae</taxon>
        <taxon>Salinivibrio</taxon>
    </lineage>
</organism>
<evidence type="ECO:0000259" key="15">
    <source>
        <dbReference type="PROSITE" id="PS51645"/>
    </source>
</evidence>
<dbReference type="SUPFAM" id="SSF52425">
    <property type="entry name" value="Cryptochrome/photolyase, N-terminal domain"/>
    <property type="match status" value="1"/>
</dbReference>
<geneLocation type="plasmid" evidence="16 17">
    <name>unnamed</name>
</geneLocation>
<evidence type="ECO:0000256" key="6">
    <source>
        <dbReference type="ARBA" id="ARBA00022827"/>
    </source>
</evidence>
<feature type="domain" description="Photolyase/cryptochrome alpha/beta" evidence="15">
    <location>
        <begin position="1"/>
        <end position="133"/>
    </location>
</feature>
<dbReference type="GO" id="GO:0003904">
    <property type="term" value="F:deoxyribodipyrimidine photo-lyase activity"/>
    <property type="evidence" value="ECO:0007669"/>
    <property type="project" value="UniProtKB-EC"/>
</dbReference>
<evidence type="ECO:0000256" key="11">
    <source>
        <dbReference type="ARBA" id="ARBA00083107"/>
    </source>
</evidence>
<dbReference type="GO" id="GO:0000719">
    <property type="term" value="P:photoreactive repair"/>
    <property type="evidence" value="ECO:0007669"/>
    <property type="project" value="UniProtKB-ARBA"/>
</dbReference>
<dbReference type="InterPro" id="IPR005101">
    <property type="entry name" value="Cryptochr/Photolyase_FAD-bd"/>
</dbReference>
<dbReference type="FunFam" id="1.10.579.10:FF:000003">
    <property type="entry name" value="Deoxyribodipyrimidine photo-lyase"/>
    <property type="match status" value="1"/>
</dbReference>
<dbReference type="Gene3D" id="1.25.40.80">
    <property type="match status" value="1"/>
</dbReference>
<feature type="site" description="Electron transfer via tryptophanyl radical" evidence="13">
    <location>
        <position position="386"/>
    </location>
</feature>
<dbReference type="GO" id="GO:0071949">
    <property type="term" value="F:FAD binding"/>
    <property type="evidence" value="ECO:0007669"/>
    <property type="project" value="TreeGrafter"/>
</dbReference>
<sequence>MHLVWFRRDLRGLDNRALNAASEASDPVVGIFIETPEQWASHHLAPKQAGLIKARLEALREELSARNIPLVVERAADFSQSAEKVADYAHRIGATAVFANKEYELNESKRDEQVCAALANKGIAWYAYDDRNLFAPGTIKSGKGEPYKVFTPFKKACLRALDGMDVSPCQKPSKRETNVAIDTIFSELKPVHFDYPTEDVSDWASDEKGILEHMRRYCREQVADYKRQRDFPAVDATSQLSPYLAIGALSPRQCLARLQEEQADWREPDTGAATWLSELIWRDFYQEVSAQNPAISKKYSFLAWGESVVWDNDPSLFEAWKAGKTGFPIVDAAMHQLNQTGWMHNRLRMIVASFLTKDLLIDWRWGEDYFMSKLIDGDFASNNGGWQWSASVGTDAQPYFRIFNPTTQGERFDSDGRFIRRWLPALKQVPGKHIHQPWRWAEQYAQTLDYPRPVVDHATQRKKALAIFEAAKNQPQEQTP</sequence>
<dbReference type="InterPro" id="IPR014729">
    <property type="entry name" value="Rossmann-like_a/b/a_fold"/>
</dbReference>
<evidence type="ECO:0000256" key="4">
    <source>
        <dbReference type="ARBA" id="ARBA00014046"/>
    </source>
</evidence>
<evidence type="ECO:0000256" key="7">
    <source>
        <dbReference type="ARBA" id="ARBA00022991"/>
    </source>
</evidence>
<dbReference type="EC" id="4.1.99.3" evidence="3"/>
<protein>
    <recommendedName>
        <fullName evidence="4">Deoxyribodipyrimidine photo-lyase</fullName>
        <ecNumber evidence="3">4.1.99.3</ecNumber>
    </recommendedName>
    <alternativeName>
        <fullName evidence="8">DNA photolyase</fullName>
    </alternativeName>
    <alternativeName>
        <fullName evidence="11">Photoreactivating enzyme</fullName>
    </alternativeName>
</protein>
<dbReference type="Pfam" id="PF00875">
    <property type="entry name" value="DNA_photolyase"/>
    <property type="match status" value="1"/>
</dbReference>
<dbReference type="InterPro" id="IPR018394">
    <property type="entry name" value="DNA_photolyase_1_CS_C"/>
</dbReference>
<feature type="site" description="Electron transfer via tryptophanyl radical" evidence="13">
    <location>
        <position position="310"/>
    </location>
</feature>
<evidence type="ECO:0000256" key="1">
    <source>
        <dbReference type="ARBA" id="ARBA00001932"/>
    </source>
</evidence>
<evidence type="ECO:0000256" key="2">
    <source>
        <dbReference type="ARBA" id="ARBA00005862"/>
    </source>
</evidence>
<feature type="binding site" evidence="12">
    <location>
        <position position="225"/>
    </location>
    <ligand>
        <name>FAD</name>
        <dbReference type="ChEBI" id="CHEBI:57692"/>
    </ligand>
</feature>
<dbReference type="PANTHER" id="PTHR11455:SF9">
    <property type="entry name" value="CRYPTOCHROME CIRCADIAN CLOCK 5 ISOFORM X1"/>
    <property type="match status" value="1"/>
</dbReference>
<feature type="binding site" evidence="12">
    <location>
        <begin position="376"/>
        <end position="378"/>
    </location>
    <ligand>
        <name>FAD</name>
        <dbReference type="ChEBI" id="CHEBI:57692"/>
    </ligand>
</feature>
<dbReference type="SUPFAM" id="SSF48173">
    <property type="entry name" value="Cryptochrome/photolyase FAD-binding domain"/>
    <property type="match status" value="1"/>
</dbReference>
<comment type="similarity">
    <text evidence="2">Belongs to the DNA photolyase class-1 family.</text>
</comment>
<dbReference type="PROSITE" id="PS51645">
    <property type="entry name" value="PHR_CRY_ALPHA_BETA"/>
    <property type="match status" value="1"/>
</dbReference>
<dbReference type="GO" id="GO:0003677">
    <property type="term" value="F:DNA binding"/>
    <property type="evidence" value="ECO:0007669"/>
    <property type="project" value="TreeGrafter"/>
</dbReference>
<dbReference type="PANTHER" id="PTHR11455">
    <property type="entry name" value="CRYPTOCHROME"/>
    <property type="match status" value="1"/>
</dbReference>
<keyword evidence="7 14" id="KW-0157">Chromophore</keyword>
<dbReference type="PRINTS" id="PR00147">
    <property type="entry name" value="DNAPHOTLYASE"/>
</dbReference>
<evidence type="ECO:0000256" key="10">
    <source>
        <dbReference type="ARBA" id="ARBA00059220"/>
    </source>
</evidence>
<feature type="binding site" evidence="12">
    <location>
        <begin position="278"/>
        <end position="285"/>
    </location>
    <ligand>
        <name>FAD</name>
        <dbReference type="ChEBI" id="CHEBI:57692"/>
    </ligand>
</feature>
<comment type="similarity">
    <text evidence="14">Belongs to the DNA photolyase family.</text>
</comment>
<dbReference type="PROSITE" id="PS00691">
    <property type="entry name" value="DNA_PHOTOLYASES_1_2"/>
    <property type="match status" value="1"/>
</dbReference>
<dbReference type="Gene3D" id="1.10.579.10">
    <property type="entry name" value="DNA Cyclobutane Dipyrimidine Photolyase, subunit A, domain 3"/>
    <property type="match status" value="1"/>
</dbReference>
<evidence type="ECO:0000256" key="12">
    <source>
        <dbReference type="PIRSR" id="PIRSR602081-1"/>
    </source>
</evidence>
<name>A0AA47LTE7_9GAMM</name>
<dbReference type="GO" id="GO:0009416">
    <property type="term" value="P:response to light stimulus"/>
    <property type="evidence" value="ECO:0007669"/>
    <property type="project" value="TreeGrafter"/>
</dbReference>
<proteinExistence type="inferred from homology"/>
<dbReference type="InterPro" id="IPR036134">
    <property type="entry name" value="Crypto/Photolyase_FAD-like_sf"/>
</dbReference>
<evidence type="ECO:0000256" key="9">
    <source>
        <dbReference type="ARBA" id="ARBA00033999"/>
    </source>
</evidence>
<comment type="cofactor">
    <cofactor evidence="1">
        <name>(6R)-5,10-methylene-5,6,7,8-tetrahydrofolate</name>
        <dbReference type="ChEBI" id="CHEBI:15636"/>
    </cofactor>
</comment>
<evidence type="ECO:0000256" key="8">
    <source>
        <dbReference type="ARBA" id="ARBA00031671"/>
    </source>
</evidence>
<reference evidence="16" key="1">
    <citation type="submission" date="2022-09" db="EMBL/GenBank/DDBJ databases">
        <authorList>
            <person name="Li Z.-J."/>
        </authorList>
    </citation>
    <scope>NUCLEOTIDE SEQUENCE</scope>
    <source>
        <strain evidence="16">TGB11</strain>
        <plasmid evidence="16">unnamed</plasmid>
    </source>
</reference>
<keyword evidence="16" id="KW-0614">Plasmid</keyword>
<dbReference type="NCBIfam" id="NF007955">
    <property type="entry name" value="PRK10674.1"/>
    <property type="match status" value="1"/>
</dbReference>
<dbReference type="EMBL" id="CP114589">
    <property type="protein sequence ID" value="WBA10232.1"/>
    <property type="molecule type" value="Genomic_DNA"/>
</dbReference>
<feature type="site" description="Electron transfer via tryptophanyl radical" evidence="13">
    <location>
        <position position="363"/>
    </location>
</feature>
<dbReference type="InterPro" id="IPR002081">
    <property type="entry name" value="Cryptochrome/DNA_photolyase_1"/>
</dbReference>
<evidence type="ECO:0000256" key="13">
    <source>
        <dbReference type="PIRSR" id="PIRSR602081-2"/>
    </source>
</evidence>
<dbReference type="InterPro" id="IPR006050">
    <property type="entry name" value="DNA_photolyase_N"/>
</dbReference>
<keyword evidence="16" id="KW-0456">Lyase</keyword>
<dbReference type="AlphaFoldDB" id="A0AA47LTE7"/>
<comment type="function">
    <text evidence="10">Involved in repair of UV radiation-induced DNA damage. Catalyzes the light-dependent monomerization (300-600 nm) of cyclobutyl pyrimidine dimers (in cis-syn configuration), which are formed between adjacent bases on the same DNA strand upon exposure to ultraviolet radiation.</text>
</comment>
<accession>A0AA47LTE7</accession>
<keyword evidence="5 12" id="KW-0285">Flavoprotein</keyword>
<comment type="catalytic activity">
    <reaction evidence="9">
        <text>cyclobutadipyrimidine (in DNA) = 2 pyrimidine residues (in DNA).</text>
        <dbReference type="EC" id="4.1.99.3"/>
    </reaction>
</comment>
<evidence type="ECO:0000256" key="5">
    <source>
        <dbReference type="ARBA" id="ARBA00022630"/>
    </source>
</evidence>
<keyword evidence="6 12" id="KW-0274">FAD</keyword>
<feature type="binding site" evidence="12">
    <location>
        <position position="275"/>
    </location>
    <ligand>
        <name>FAD</name>
        <dbReference type="ChEBI" id="CHEBI:57692"/>
    </ligand>
</feature>
<evidence type="ECO:0000256" key="14">
    <source>
        <dbReference type="RuleBase" id="RU004182"/>
    </source>
</evidence>
<dbReference type="InterPro" id="IPR036155">
    <property type="entry name" value="Crypto/Photolyase_N_sf"/>
</dbReference>
<feature type="binding site" evidence="12">
    <location>
        <begin position="237"/>
        <end position="241"/>
    </location>
    <ligand>
        <name>FAD</name>
        <dbReference type="ChEBI" id="CHEBI:57692"/>
    </ligand>
</feature>
<evidence type="ECO:0000256" key="3">
    <source>
        <dbReference type="ARBA" id="ARBA00013149"/>
    </source>
</evidence>
<dbReference type="Gene3D" id="3.40.50.620">
    <property type="entry name" value="HUPs"/>
    <property type="match status" value="1"/>
</dbReference>
<dbReference type="RefSeq" id="WP_269580263.1">
    <property type="nucleotide sequence ID" value="NZ_CP114589.1"/>
</dbReference>
<evidence type="ECO:0000313" key="16">
    <source>
        <dbReference type="EMBL" id="WBA10232.1"/>
    </source>
</evidence>